<dbReference type="Proteomes" id="UP000297777">
    <property type="component" value="Unassembled WGS sequence"/>
</dbReference>
<dbReference type="AlphaFoldDB" id="A0A4Z1F2T7"/>
<evidence type="ECO:0000256" key="2">
    <source>
        <dbReference type="SAM" id="SignalP"/>
    </source>
</evidence>
<organism evidence="3 4">
    <name type="scientific">Botrytis tulipae</name>
    <dbReference type="NCBI Taxonomy" id="87230"/>
    <lineage>
        <taxon>Eukaryota</taxon>
        <taxon>Fungi</taxon>
        <taxon>Dikarya</taxon>
        <taxon>Ascomycota</taxon>
        <taxon>Pezizomycotina</taxon>
        <taxon>Leotiomycetes</taxon>
        <taxon>Helotiales</taxon>
        <taxon>Sclerotiniaceae</taxon>
        <taxon>Botrytis</taxon>
    </lineage>
</organism>
<reference evidence="3 4" key="1">
    <citation type="submission" date="2017-12" db="EMBL/GenBank/DDBJ databases">
        <title>Comparative genomics of Botrytis spp.</title>
        <authorList>
            <person name="Valero-Jimenez C.A."/>
            <person name="Tapia P."/>
            <person name="Veloso J."/>
            <person name="Silva-Moreno E."/>
            <person name="Staats M."/>
            <person name="Valdes J.H."/>
            <person name="Van Kan J.A.L."/>
        </authorList>
    </citation>
    <scope>NUCLEOTIDE SEQUENCE [LARGE SCALE GENOMIC DNA]</scope>
    <source>
        <strain evidence="3 4">Bt9001</strain>
    </source>
</reference>
<evidence type="ECO:0000313" key="4">
    <source>
        <dbReference type="Proteomes" id="UP000297777"/>
    </source>
</evidence>
<feature type="compositionally biased region" description="Low complexity" evidence="1">
    <location>
        <begin position="214"/>
        <end position="224"/>
    </location>
</feature>
<sequence length="543" mass="55953">MVSTLLPLVVLATPAVSTILSNGTYPASALDDQLSCTTSFASIAPYSVLTSSKTETSTQIDTSIVTYTPSLSLTLQASTLTVGEFATTTETTVVPQVTDTFYSTSTCLATTSITSAIVETETETATTTISASPETVHIAAPYGFTPIASAVPGVAKRSECGPAQPSQAPLTVTITVTSTLVYSNDVYYTVTKSGEWNHQRPNTLQSLTRTTTDSQSASEAEQQSTGVPGLAPPESWSRYHYYNTTSRYIAASGYAPSVSKLVDTATSSDIKPLEDPSSSMYAPTGVIPSSRVSFTHVISADPSPSMYVPTGVIPSNGASFTPVSENSTISSASVPSFIHSTSYPAAVECTSTLNIGSITTITETAAMVTNLATPYVTETSTSTITTTTSVMEEDCSTTLVATEYSTISSIVLATSTTTLTATQTVSEVSGATPTSYAACAANNLISSVKGAPVTQVQFLTSVLSASTTNSAYDCCVACQTAAGGCGGSIYLKSGACYLVAPGATCGINSVVTSNFYTTSSASSANTFTISNGMCGKMNYVAAY</sequence>
<evidence type="ECO:0000256" key="1">
    <source>
        <dbReference type="SAM" id="MobiDB-lite"/>
    </source>
</evidence>
<gene>
    <name evidence="3" type="ORF">BTUL_0014g00010</name>
</gene>
<comment type="caution">
    <text evidence="3">The sequence shown here is derived from an EMBL/GenBank/DDBJ whole genome shotgun (WGS) entry which is preliminary data.</text>
</comment>
<evidence type="ECO:0000313" key="3">
    <source>
        <dbReference type="EMBL" id="TGO17808.1"/>
    </source>
</evidence>
<feature type="chain" id="PRO_5021378124" description="Apple domain-containing protein" evidence="2">
    <location>
        <begin position="30"/>
        <end position="543"/>
    </location>
</feature>
<name>A0A4Z1F2T7_9HELO</name>
<proteinExistence type="predicted"/>
<keyword evidence="2" id="KW-0732">Signal</keyword>
<accession>A0A4Z1F2T7</accession>
<feature type="signal peptide" evidence="2">
    <location>
        <begin position="1"/>
        <end position="29"/>
    </location>
</feature>
<dbReference type="OrthoDB" id="5428787at2759"/>
<feature type="region of interest" description="Disordered" evidence="1">
    <location>
        <begin position="207"/>
        <end position="230"/>
    </location>
</feature>
<dbReference type="EMBL" id="PQXH01000014">
    <property type="protein sequence ID" value="TGO17808.1"/>
    <property type="molecule type" value="Genomic_DNA"/>
</dbReference>
<keyword evidence="4" id="KW-1185">Reference proteome</keyword>
<protein>
    <recommendedName>
        <fullName evidence="5">Apple domain-containing protein</fullName>
    </recommendedName>
</protein>
<evidence type="ECO:0008006" key="5">
    <source>
        <dbReference type="Google" id="ProtNLM"/>
    </source>
</evidence>